<evidence type="ECO:0000313" key="2">
    <source>
        <dbReference type="EMBL" id="GEP40811.1"/>
    </source>
</evidence>
<proteinExistence type="predicted"/>
<reference evidence="2 3" key="1">
    <citation type="submission" date="2019-07" db="EMBL/GenBank/DDBJ databases">
        <title>Whole genome shotgun sequence of Brevifollis gellanilyticus NBRC 108608.</title>
        <authorList>
            <person name="Hosoyama A."/>
            <person name="Uohara A."/>
            <person name="Ohji S."/>
            <person name="Ichikawa N."/>
        </authorList>
    </citation>
    <scope>NUCLEOTIDE SEQUENCE [LARGE SCALE GENOMIC DNA]</scope>
    <source>
        <strain evidence="2 3">NBRC 108608</strain>
    </source>
</reference>
<feature type="region of interest" description="Disordered" evidence="1">
    <location>
        <begin position="1"/>
        <end position="33"/>
    </location>
</feature>
<evidence type="ECO:0000256" key="1">
    <source>
        <dbReference type="SAM" id="MobiDB-lite"/>
    </source>
</evidence>
<feature type="compositionally biased region" description="Basic and acidic residues" evidence="1">
    <location>
        <begin position="7"/>
        <end position="18"/>
    </location>
</feature>
<organism evidence="2 3">
    <name type="scientific">Brevifollis gellanilyticus</name>
    <dbReference type="NCBI Taxonomy" id="748831"/>
    <lineage>
        <taxon>Bacteria</taxon>
        <taxon>Pseudomonadati</taxon>
        <taxon>Verrucomicrobiota</taxon>
        <taxon>Verrucomicrobiia</taxon>
        <taxon>Verrucomicrobiales</taxon>
        <taxon>Verrucomicrobiaceae</taxon>
    </lineage>
</organism>
<comment type="caution">
    <text evidence="2">The sequence shown here is derived from an EMBL/GenBank/DDBJ whole genome shotgun (WGS) entry which is preliminary data.</text>
</comment>
<protein>
    <submittedName>
        <fullName evidence="2">Uncharacterized protein</fullName>
    </submittedName>
</protein>
<dbReference type="AlphaFoldDB" id="A0A512M3C1"/>
<keyword evidence="3" id="KW-1185">Reference proteome</keyword>
<name>A0A512M3C1_9BACT</name>
<accession>A0A512M3C1</accession>
<gene>
    <name evidence="2" type="ORF">BGE01nite_01020</name>
</gene>
<dbReference type="Proteomes" id="UP000321577">
    <property type="component" value="Unassembled WGS sequence"/>
</dbReference>
<dbReference type="EMBL" id="BKAG01000001">
    <property type="protein sequence ID" value="GEP40811.1"/>
    <property type="molecule type" value="Genomic_DNA"/>
</dbReference>
<evidence type="ECO:0000313" key="3">
    <source>
        <dbReference type="Proteomes" id="UP000321577"/>
    </source>
</evidence>
<sequence length="95" mass="10026">MAGEGVKGGRDMRSREASRSAVAEMHGPPSIADTALVRTGHLPNNEDVLCAHSGVALERLPPHSGTLPRLRSHLNANTFSGTLLIVLYGIVSMAK</sequence>